<dbReference type="Proteomes" id="UP000249493">
    <property type="component" value="Unassembled WGS sequence"/>
</dbReference>
<dbReference type="EMBL" id="QLIN01000002">
    <property type="protein sequence ID" value="RAI71172.1"/>
    <property type="molecule type" value="Genomic_DNA"/>
</dbReference>
<sequence>MPMTILLDSNVWRYIVDANATAKVLQAALKSSHRIAIAPAVVYEALRTENPAIRHALVSAMTLSHWKRLMPEAYSEAYELKVELQRLRSPWLRHPKDLTLYKRLRHDWIRSRGGFWDRVRIDADGERRRIDGPLLELARADAQVGREEGKLMPPQWQSARLTELVASPQSPISGWMGEPVELWRLNALTSFQLAMSLDDHPYRDWLNGEVSLDVMMFQSKELTRFWLYDADTQRMQRCWLRSAFEFQQRFHKITDGTPADSQLSTYLVDVDVMLSADKNFVRFAERCRQEAPFLMGCSTLVPGGEDAVDAVIAALDARR</sequence>
<evidence type="ECO:0000313" key="2">
    <source>
        <dbReference type="Proteomes" id="UP000249493"/>
    </source>
</evidence>
<dbReference type="InterPro" id="IPR029060">
    <property type="entry name" value="PIN-like_dom_sf"/>
</dbReference>
<accession>A0A327N834</accession>
<evidence type="ECO:0008006" key="3">
    <source>
        <dbReference type="Google" id="ProtNLM"/>
    </source>
</evidence>
<dbReference type="AlphaFoldDB" id="A0A327N834"/>
<proteinExistence type="predicted"/>
<evidence type="ECO:0000313" key="1">
    <source>
        <dbReference type="EMBL" id="RAI71172.1"/>
    </source>
</evidence>
<gene>
    <name evidence="1" type="ORF">DOZ80_04800</name>
</gene>
<reference evidence="1 2" key="1">
    <citation type="submission" date="2018-06" db="EMBL/GenBank/DDBJ databases">
        <authorList>
            <person name="Zhirakovskaya E."/>
        </authorList>
    </citation>
    <scope>NUCLEOTIDE SEQUENCE [LARGE SCALE GENOMIC DNA]</scope>
    <source>
        <strain evidence="1 2">LY3</strain>
    </source>
</reference>
<dbReference type="SUPFAM" id="SSF88723">
    <property type="entry name" value="PIN domain-like"/>
    <property type="match status" value="1"/>
</dbReference>
<comment type="caution">
    <text evidence="1">The sequence shown here is derived from an EMBL/GenBank/DDBJ whole genome shotgun (WGS) entry which is preliminary data.</text>
</comment>
<organism evidence="1 2">
    <name type="scientific">Pseudomonas fluorescens</name>
    <dbReference type="NCBI Taxonomy" id="294"/>
    <lineage>
        <taxon>Bacteria</taxon>
        <taxon>Pseudomonadati</taxon>
        <taxon>Pseudomonadota</taxon>
        <taxon>Gammaproteobacteria</taxon>
        <taxon>Pseudomonadales</taxon>
        <taxon>Pseudomonadaceae</taxon>
        <taxon>Pseudomonas</taxon>
    </lineage>
</organism>
<name>A0A327N834_PSEFL</name>
<protein>
    <recommendedName>
        <fullName evidence="3">PIN domain-containing protein</fullName>
    </recommendedName>
</protein>